<evidence type="ECO:0000313" key="17">
    <source>
        <dbReference type="Proteomes" id="UP000034774"/>
    </source>
</evidence>
<feature type="binding site" evidence="14">
    <location>
        <begin position="231"/>
        <end position="232"/>
    </location>
    <ligand>
        <name>FMN</name>
        <dbReference type="ChEBI" id="CHEBI:58210"/>
    </ligand>
</feature>
<protein>
    <recommendedName>
        <fullName evidence="12">tRNA-dihydrouridine synthase</fullName>
        <ecNumber evidence="12">1.3.1.-</ecNumber>
    </recommendedName>
</protein>
<evidence type="ECO:0000256" key="3">
    <source>
        <dbReference type="ARBA" id="ARBA00022555"/>
    </source>
</evidence>
<comment type="function">
    <text evidence="2 12">Catalyzes the synthesis of 5,6-dihydrouridine (D), a modified base found in the D-loop of most tRNAs, via the reduction of the C5-C6 double bond in target uridines.</text>
</comment>
<dbReference type="InterPro" id="IPR024036">
    <property type="entry name" value="tRNA-dHydroUridine_Synthase_C"/>
</dbReference>
<dbReference type="GO" id="GO:0017150">
    <property type="term" value="F:tRNA dihydrouridine synthase activity"/>
    <property type="evidence" value="ECO:0007669"/>
    <property type="project" value="InterPro"/>
</dbReference>
<evidence type="ECO:0000256" key="7">
    <source>
        <dbReference type="ARBA" id="ARBA00022857"/>
    </source>
</evidence>
<gene>
    <name evidence="16" type="ORF">UT17_C0004G0055</name>
</gene>
<evidence type="ECO:0000256" key="1">
    <source>
        <dbReference type="ARBA" id="ARBA00001917"/>
    </source>
</evidence>
<evidence type="ECO:0000259" key="15">
    <source>
        <dbReference type="Pfam" id="PF01207"/>
    </source>
</evidence>
<dbReference type="Gene3D" id="3.20.20.70">
    <property type="entry name" value="Aldolase class I"/>
    <property type="match status" value="1"/>
</dbReference>
<dbReference type="PANTHER" id="PTHR11082">
    <property type="entry name" value="TRNA-DIHYDROURIDINE SYNTHASE"/>
    <property type="match status" value="1"/>
</dbReference>
<keyword evidence="6 12" id="KW-0819">tRNA processing</keyword>
<evidence type="ECO:0000256" key="8">
    <source>
        <dbReference type="ARBA" id="ARBA00022884"/>
    </source>
</evidence>
<keyword evidence="5 12" id="KW-0288">FMN</keyword>
<keyword evidence="8" id="KW-0694">RNA-binding</keyword>
<dbReference type="PATRIC" id="fig|1618572.3.peg.774"/>
<evidence type="ECO:0000256" key="12">
    <source>
        <dbReference type="PIRNR" id="PIRNR006621"/>
    </source>
</evidence>
<keyword evidence="3" id="KW-0820">tRNA-binding</keyword>
<dbReference type="Pfam" id="PF01207">
    <property type="entry name" value="Dus"/>
    <property type="match status" value="1"/>
</dbReference>
<dbReference type="GO" id="GO:0000049">
    <property type="term" value="F:tRNA binding"/>
    <property type="evidence" value="ECO:0007669"/>
    <property type="project" value="UniProtKB-KW"/>
</dbReference>
<dbReference type="Gene3D" id="1.10.1200.80">
    <property type="entry name" value="Putative flavin oxidoreducatase, domain 2"/>
    <property type="match status" value="1"/>
</dbReference>
<evidence type="ECO:0000256" key="2">
    <source>
        <dbReference type="ARBA" id="ARBA00002790"/>
    </source>
</evidence>
<sequence length="311" mass="34816">MNNFWLELHKPFTVLAPMDDVTDNVFRQVVLEAGRPDVFFTEFVSSDGLVFNSHGIPLRKLTFTSDQHPIVAQIWGTVPRNMKKAAKIVADLGFDGVDINMGCPVREVMKRGAGAGLIGNYDLSGEIIKSVKKGAGALPVSVKTRLGKNENIARDWCTFLLKQDLAALTIHARTAKQMSAFPADWEEIGEIVKIKDKIAPNTIIIGNGDVKSYIEVVKKAQKYGVDGVMIGRGIFVNPWVFSKDSGEHTKAEYIKLLLRHMELFEKTWGGTKNFAIIKKFFKMYINNFKGASILRQKLMEAKSFEEIKSFL</sequence>
<reference evidence="16 17" key="1">
    <citation type="journal article" date="2015" name="Nature">
        <title>rRNA introns, odd ribosomes, and small enigmatic genomes across a large radiation of phyla.</title>
        <authorList>
            <person name="Brown C.T."/>
            <person name="Hug L.A."/>
            <person name="Thomas B.C."/>
            <person name="Sharon I."/>
            <person name="Castelle C.J."/>
            <person name="Singh A."/>
            <person name="Wilkins M.J."/>
            <person name="Williams K.H."/>
            <person name="Banfield J.F."/>
        </authorList>
    </citation>
    <scope>NUCLEOTIDE SEQUENCE [LARGE SCALE GENOMIC DNA]</scope>
</reference>
<evidence type="ECO:0000256" key="6">
    <source>
        <dbReference type="ARBA" id="ARBA00022694"/>
    </source>
</evidence>
<comment type="cofactor">
    <cofactor evidence="1 12 14">
        <name>FMN</name>
        <dbReference type="ChEBI" id="CHEBI:58210"/>
    </cofactor>
</comment>
<evidence type="ECO:0000256" key="11">
    <source>
        <dbReference type="ARBA" id="ARBA00048802"/>
    </source>
</evidence>
<feature type="active site" description="Proton donor" evidence="13">
    <location>
        <position position="103"/>
    </location>
</feature>
<dbReference type="InterPro" id="IPR013785">
    <property type="entry name" value="Aldolase_TIM"/>
</dbReference>
<feature type="binding site" evidence="14">
    <location>
        <position position="143"/>
    </location>
    <ligand>
        <name>FMN</name>
        <dbReference type="ChEBI" id="CHEBI:58210"/>
    </ligand>
</feature>
<comment type="catalytic activity">
    <reaction evidence="10">
        <text>a 5,6-dihydrouridine in tRNA + NADP(+) = a uridine in tRNA + NADPH + H(+)</text>
        <dbReference type="Rhea" id="RHEA:23624"/>
        <dbReference type="Rhea" id="RHEA-COMP:13339"/>
        <dbReference type="Rhea" id="RHEA-COMP:13887"/>
        <dbReference type="ChEBI" id="CHEBI:15378"/>
        <dbReference type="ChEBI" id="CHEBI:57783"/>
        <dbReference type="ChEBI" id="CHEBI:58349"/>
        <dbReference type="ChEBI" id="CHEBI:65315"/>
        <dbReference type="ChEBI" id="CHEBI:74443"/>
    </reaction>
</comment>
<keyword evidence="4 12" id="KW-0285">Flavoprotein</keyword>
<dbReference type="EC" id="1.3.1.-" evidence="12"/>
<dbReference type="InterPro" id="IPR001269">
    <property type="entry name" value="DUS_fam"/>
</dbReference>
<dbReference type="InterPro" id="IPR035587">
    <property type="entry name" value="DUS-like_FMN-bd"/>
</dbReference>
<evidence type="ECO:0000256" key="10">
    <source>
        <dbReference type="ARBA" id="ARBA00048205"/>
    </source>
</evidence>
<dbReference type="EMBL" id="LBVU01000004">
    <property type="protein sequence ID" value="KKQ91707.1"/>
    <property type="molecule type" value="Genomic_DNA"/>
</dbReference>
<keyword evidence="9 12" id="KW-0560">Oxidoreductase</keyword>
<dbReference type="STRING" id="1618572.UT17_C0004G0055"/>
<dbReference type="PANTHER" id="PTHR11082:SF25">
    <property type="entry name" value="DUS-LIKE FMN-BINDING DOMAIN-CONTAINING PROTEIN"/>
    <property type="match status" value="1"/>
</dbReference>
<accession>A0A0G0LKZ6</accession>
<dbReference type="PROSITE" id="PS01136">
    <property type="entry name" value="UPF0034"/>
    <property type="match status" value="1"/>
</dbReference>
<evidence type="ECO:0000256" key="4">
    <source>
        <dbReference type="ARBA" id="ARBA00022630"/>
    </source>
</evidence>
<feature type="binding site" evidence="14">
    <location>
        <position position="171"/>
    </location>
    <ligand>
        <name>FMN</name>
        <dbReference type="ChEBI" id="CHEBI:58210"/>
    </ligand>
</feature>
<evidence type="ECO:0000256" key="9">
    <source>
        <dbReference type="ARBA" id="ARBA00023002"/>
    </source>
</evidence>
<dbReference type="AlphaFoldDB" id="A0A0G0LKZ6"/>
<feature type="binding site" evidence="14">
    <location>
        <position position="73"/>
    </location>
    <ligand>
        <name>FMN</name>
        <dbReference type="ChEBI" id="CHEBI:58210"/>
    </ligand>
</feature>
<comment type="catalytic activity">
    <reaction evidence="11">
        <text>a 5,6-dihydrouridine in tRNA + NAD(+) = a uridine in tRNA + NADH + H(+)</text>
        <dbReference type="Rhea" id="RHEA:54452"/>
        <dbReference type="Rhea" id="RHEA-COMP:13339"/>
        <dbReference type="Rhea" id="RHEA-COMP:13887"/>
        <dbReference type="ChEBI" id="CHEBI:15378"/>
        <dbReference type="ChEBI" id="CHEBI:57540"/>
        <dbReference type="ChEBI" id="CHEBI:57945"/>
        <dbReference type="ChEBI" id="CHEBI:65315"/>
        <dbReference type="ChEBI" id="CHEBI:74443"/>
    </reaction>
</comment>
<evidence type="ECO:0000256" key="5">
    <source>
        <dbReference type="ARBA" id="ARBA00022643"/>
    </source>
</evidence>
<evidence type="ECO:0000313" key="16">
    <source>
        <dbReference type="EMBL" id="KKQ91707.1"/>
    </source>
</evidence>
<dbReference type="Proteomes" id="UP000034774">
    <property type="component" value="Unassembled WGS sequence"/>
</dbReference>
<comment type="caution">
    <text evidence="16">The sequence shown here is derived from an EMBL/GenBank/DDBJ whole genome shotgun (WGS) entry which is preliminary data.</text>
</comment>
<dbReference type="GO" id="GO:0050660">
    <property type="term" value="F:flavin adenine dinucleotide binding"/>
    <property type="evidence" value="ECO:0007669"/>
    <property type="project" value="InterPro"/>
</dbReference>
<keyword evidence="14" id="KW-0547">Nucleotide-binding</keyword>
<dbReference type="SUPFAM" id="SSF51395">
    <property type="entry name" value="FMN-linked oxidoreductases"/>
    <property type="match status" value="1"/>
</dbReference>
<feature type="domain" description="DUS-like FMN-binding" evidence="15">
    <location>
        <begin position="15"/>
        <end position="306"/>
    </location>
</feature>
<dbReference type="InterPro" id="IPR018517">
    <property type="entry name" value="tRNA_hU_synthase_CS"/>
</dbReference>
<comment type="similarity">
    <text evidence="12">Belongs to the dus family.</text>
</comment>
<keyword evidence="7" id="KW-0521">NADP</keyword>
<dbReference type="PIRSF" id="PIRSF006621">
    <property type="entry name" value="Dus"/>
    <property type="match status" value="1"/>
</dbReference>
<name>A0A0G0LKZ6_9BACT</name>
<organism evidence="16 17">
    <name type="scientific">Candidatus Woesebacteria bacterium GW2011_GWB1_39_10</name>
    <dbReference type="NCBI Taxonomy" id="1618572"/>
    <lineage>
        <taxon>Bacteria</taxon>
        <taxon>Candidatus Woeseibacteriota</taxon>
    </lineage>
</organism>
<proteinExistence type="inferred from homology"/>
<dbReference type="CDD" id="cd02801">
    <property type="entry name" value="DUS_like_FMN"/>
    <property type="match status" value="1"/>
</dbReference>
<evidence type="ECO:0000256" key="14">
    <source>
        <dbReference type="PIRSR" id="PIRSR006621-2"/>
    </source>
</evidence>
<evidence type="ECO:0000256" key="13">
    <source>
        <dbReference type="PIRSR" id="PIRSR006621-1"/>
    </source>
</evidence>